<dbReference type="Pfam" id="PF03958">
    <property type="entry name" value="Secretin_N"/>
    <property type="match status" value="1"/>
</dbReference>
<evidence type="ECO:0000259" key="10">
    <source>
        <dbReference type="SMART" id="SM00965"/>
    </source>
</evidence>
<evidence type="ECO:0000256" key="3">
    <source>
        <dbReference type="ARBA" id="ARBA00022448"/>
    </source>
</evidence>
<dbReference type="InterPro" id="IPR004845">
    <property type="entry name" value="T2SS_GspD_CS"/>
</dbReference>
<dbReference type="SMART" id="SM00965">
    <property type="entry name" value="STN"/>
    <property type="match status" value="1"/>
</dbReference>
<dbReference type="EMBL" id="LKAJ02000001">
    <property type="protein sequence ID" value="MCS5710033.1"/>
    <property type="molecule type" value="Genomic_DNA"/>
</dbReference>
<keyword evidence="13" id="KW-1185">Reference proteome</keyword>
<evidence type="ECO:0000256" key="9">
    <source>
        <dbReference type="SAM" id="SignalP"/>
    </source>
</evidence>
<dbReference type="Gene3D" id="3.30.1370.130">
    <property type="match status" value="1"/>
</dbReference>
<dbReference type="InterPro" id="IPR021731">
    <property type="entry name" value="AMIN_dom"/>
</dbReference>
<reference evidence="12" key="2">
    <citation type="journal article" date="2016" name="Genome Announc.">
        <title>Draft Genome Sequences of Two Novel Amoeba-Resistant Intranuclear Bacteria, 'Candidatus Berkiella cookevillensis' and 'Candidatus Berkiella aquae'.</title>
        <authorList>
            <person name="Mehari Y.T."/>
            <person name="Arivett B.A."/>
            <person name="Farone A.L."/>
            <person name="Gunderson J.H."/>
            <person name="Farone M.B."/>
        </authorList>
    </citation>
    <scope>NUCLEOTIDE SEQUENCE</scope>
    <source>
        <strain evidence="12">HT99</strain>
    </source>
</reference>
<keyword evidence="7" id="KW-0998">Cell outer membrane</keyword>
<dbReference type="OrthoDB" id="9779724at2"/>
<reference evidence="12" key="3">
    <citation type="submission" date="2021-06" db="EMBL/GenBank/DDBJ databases">
        <title>Genomic Description and Analysis of Intracellular Bacteria, Candidatus Berkiella cookevillensis and Candidatus Berkiella aquae.</title>
        <authorList>
            <person name="Kidane D.T."/>
            <person name="Mehari Y.T."/>
            <person name="Rice F.C."/>
            <person name="Arivett B.A."/>
            <person name="Farone A.L."/>
            <person name="Berk S.G."/>
            <person name="Farone M.B."/>
        </authorList>
    </citation>
    <scope>NUCLEOTIDE SEQUENCE</scope>
    <source>
        <strain evidence="12">HT99</strain>
    </source>
</reference>
<dbReference type="Pfam" id="PF07660">
    <property type="entry name" value="STN"/>
    <property type="match status" value="1"/>
</dbReference>
<accession>A0A0Q9YK08</accession>
<dbReference type="Pfam" id="PF00263">
    <property type="entry name" value="Secretin"/>
    <property type="match status" value="1"/>
</dbReference>
<dbReference type="EMBL" id="LKAJ01000007">
    <property type="protein sequence ID" value="KRG21013.1"/>
    <property type="molecule type" value="Genomic_DNA"/>
</dbReference>
<sequence>MRKIIKTCLITLMLFSQVVFAASTIQDLQVVAIDGNRVCVQLTFDGKVSAPKSFATENPARVVLDFQGAKNGLSREKSRSELNTGMMKRVAVVESGDRSRVVIDLKESVPFEVKMEGNQAIITMGGGIPPAQSASDPFQGQVYNTYESSHFSNGKFCIGGIDFHRGKEGEGRIVVDLNHTNIPIDLKEEGQQIRIRFAGAQLPKDLQHKLDVTDFGTPVSFINTIQKGDDVEMTIQMSGFFENLAYQADKRFTVEVKPLTKEEKDRLQAKNFKYTGERLSLNFQDIEVRAVLQLIADFTGLNLVTSDTVTGSVTLRLRNVPWDEALDIILKTKGLAKRKIGHVLMVGPSEEIAAREKLELQASQQVEDLSPLRSEYMQVNYAKAADLAALLKTDKNSMLSSRGTVSVDERTNTLLVQDTANKIEEIRSLIRRLDVPVRQVLIESRVVFANDDFEDALGVTFSSAAKFRPGNEPVVGFAGDKLGADNIAQGATPASQALVDRLNVNLPAALPSGAAGFAQFGLAIARLPGGTILDLELMALENEGLGKIVASPRLVTSNQQQAYIESGEEIPYQEAASSGATSIAFKKAVLRLEVTPQITPDDHIILDLKVNQDSRGVVTAGVPAINTREIHTKVLVANGETVVLGGIYQQQKNQTKTEVPFLGKLPVVGWLFRNETNSDHRNELLIFVTPKIIQDGMV</sequence>
<dbReference type="AlphaFoldDB" id="A0A0Q9YK08"/>
<dbReference type="InterPro" id="IPR038591">
    <property type="entry name" value="NolW-like_sf"/>
</dbReference>
<protein>
    <submittedName>
        <fullName evidence="11">Type IV pilus biogenesis and competence protein PilQ</fullName>
    </submittedName>
    <submittedName>
        <fullName evidence="12">Type IV pilus secretin PilQ</fullName>
    </submittedName>
</protein>
<dbReference type="Gene3D" id="2.60.40.3470">
    <property type="match status" value="1"/>
</dbReference>
<evidence type="ECO:0000256" key="7">
    <source>
        <dbReference type="ARBA" id="ARBA00023237"/>
    </source>
</evidence>
<evidence type="ECO:0000256" key="1">
    <source>
        <dbReference type="ARBA" id="ARBA00004442"/>
    </source>
</evidence>
<dbReference type="InterPro" id="IPR001775">
    <property type="entry name" value="GspD/PilQ"/>
</dbReference>
<gene>
    <name evidence="11" type="primary">pilQ</name>
    <name evidence="12" type="ORF">HT99x_001185</name>
    <name evidence="11" type="ORF">HT99x_01933</name>
</gene>
<dbReference type="Proteomes" id="UP000051497">
    <property type="component" value="Unassembled WGS sequence"/>
</dbReference>
<dbReference type="InterPro" id="IPR011662">
    <property type="entry name" value="Secretin/TonB_short_N"/>
</dbReference>
<comment type="caution">
    <text evidence="11">The sequence shown here is derived from an EMBL/GenBank/DDBJ whole genome shotgun (WGS) entry which is preliminary data.</text>
</comment>
<dbReference type="PROSITE" id="PS00875">
    <property type="entry name" value="T2SP_D"/>
    <property type="match status" value="1"/>
</dbReference>
<keyword evidence="4 9" id="KW-0732">Signal</keyword>
<dbReference type="Pfam" id="PF11741">
    <property type="entry name" value="AMIN"/>
    <property type="match status" value="2"/>
</dbReference>
<dbReference type="InterPro" id="IPR004846">
    <property type="entry name" value="T2SS/T3SS_dom"/>
</dbReference>
<dbReference type="GO" id="GO:0009279">
    <property type="term" value="C:cell outer membrane"/>
    <property type="evidence" value="ECO:0007669"/>
    <property type="project" value="UniProtKB-SubCell"/>
</dbReference>
<dbReference type="InterPro" id="IPR005644">
    <property type="entry name" value="NolW-like"/>
</dbReference>
<feature type="signal peptide" evidence="9">
    <location>
        <begin position="1"/>
        <end position="21"/>
    </location>
</feature>
<dbReference type="GO" id="GO:0009306">
    <property type="term" value="P:protein secretion"/>
    <property type="evidence" value="ECO:0007669"/>
    <property type="project" value="InterPro"/>
</dbReference>
<comment type="similarity">
    <text evidence="2">Belongs to the bacterial secretin family. PilQ subfamily.</text>
</comment>
<dbReference type="PANTHER" id="PTHR30604:SF1">
    <property type="entry name" value="DNA UTILIZATION PROTEIN HOFQ"/>
    <property type="match status" value="1"/>
</dbReference>
<proteinExistence type="inferred from homology"/>
<evidence type="ECO:0000256" key="8">
    <source>
        <dbReference type="RuleBase" id="RU004004"/>
    </source>
</evidence>
<feature type="chain" id="PRO_5043129668" evidence="9">
    <location>
        <begin position="22"/>
        <end position="698"/>
    </location>
</feature>
<evidence type="ECO:0000256" key="6">
    <source>
        <dbReference type="ARBA" id="ARBA00023136"/>
    </source>
</evidence>
<dbReference type="PANTHER" id="PTHR30604">
    <property type="entry name" value="PROTEIN TRANSPORT PROTEIN HOFQ"/>
    <property type="match status" value="1"/>
</dbReference>
<evidence type="ECO:0000256" key="4">
    <source>
        <dbReference type="ARBA" id="ARBA00022729"/>
    </source>
</evidence>
<evidence type="ECO:0000313" key="12">
    <source>
        <dbReference type="EMBL" id="MCS5710033.1"/>
    </source>
</evidence>
<organism evidence="11">
    <name type="scientific">Candidatus Berkiella aquae</name>
    <dbReference type="NCBI Taxonomy" id="295108"/>
    <lineage>
        <taxon>Bacteria</taxon>
        <taxon>Pseudomonadati</taxon>
        <taxon>Pseudomonadota</taxon>
        <taxon>Gammaproteobacteria</taxon>
        <taxon>Candidatus Berkiellales</taxon>
        <taxon>Candidatus Berkiellaceae</taxon>
        <taxon>Candidatus Berkiella</taxon>
    </lineage>
</organism>
<name>A0A0Q9YK08_9GAMM</name>
<dbReference type="NCBIfam" id="TIGR02515">
    <property type="entry name" value="IV_pilus_PilQ"/>
    <property type="match status" value="1"/>
</dbReference>
<evidence type="ECO:0000313" key="13">
    <source>
        <dbReference type="Proteomes" id="UP000051497"/>
    </source>
</evidence>
<keyword evidence="5" id="KW-0653">Protein transport</keyword>
<reference evidence="11" key="1">
    <citation type="submission" date="2015-09" db="EMBL/GenBank/DDBJ databases">
        <title>Draft Genome Sequences of Two Novel Amoeba-resistant Intranuclear Bacteria, Candidatus Berkiella cookevillensis and Candidatus Berkiella aquae.</title>
        <authorList>
            <person name="Mehari Y.T."/>
            <person name="Arivett B.A."/>
            <person name="Farone A.L."/>
            <person name="Gunderson J.H."/>
            <person name="Farone M.B."/>
        </authorList>
    </citation>
    <scope>NUCLEOTIDE SEQUENCE [LARGE SCALE GENOMIC DNA]</scope>
    <source>
        <strain evidence="11">HT99</strain>
    </source>
</reference>
<evidence type="ECO:0000256" key="2">
    <source>
        <dbReference type="ARBA" id="ARBA00006304"/>
    </source>
</evidence>
<evidence type="ECO:0000313" key="11">
    <source>
        <dbReference type="EMBL" id="KRG21013.1"/>
    </source>
</evidence>
<dbReference type="PATRIC" id="fig|1590043.3.peg.1971"/>
<keyword evidence="3 8" id="KW-0813">Transport</keyword>
<dbReference type="InterPro" id="IPR013355">
    <property type="entry name" value="Pilus_4_PilQ"/>
</dbReference>
<feature type="domain" description="Secretin/TonB short N-terminal" evidence="10">
    <location>
        <begin position="301"/>
        <end position="349"/>
    </location>
</feature>
<comment type="subcellular location">
    <subcellularLocation>
        <location evidence="1 8">Cell outer membrane</location>
    </subcellularLocation>
</comment>
<dbReference type="Gene3D" id="2.60.40.3500">
    <property type="match status" value="1"/>
</dbReference>
<dbReference type="PRINTS" id="PR00811">
    <property type="entry name" value="BCTERIALGSPD"/>
</dbReference>
<dbReference type="InterPro" id="IPR051808">
    <property type="entry name" value="Type_IV_pilus_biogenesis"/>
</dbReference>
<dbReference type="Gene3D" id="3.30.1370.120">
    <property type="match status" value="1"/>
</dbReference>
<dbReference type="RefSeq" id="WP_075066555.1">
    <property type="nucleotide sequence ID" value="NZ_LKAJ02000001.1"/>
</dbReference>
<keyword evidence="6" id="KW-0472">Membrane</keyword>
<dbReference type="STRING" id="295108.HT99x_01933"/>
<evidence type="ECO:0000256" key="5">
    <source>
        <dbReference type="ARBA" id="ARBA00022927"/>
    </source>
</evidence>